<dbReference type="Proteomes" id="UP001501295">
    <property type="component" value="Unassembled WGS sequence"/>
</dbReference>
<dbReference type="InterPro" id="IPR003115">
    <property type="entry name" value="ParB_N"/>
</dbReference>
<sequence length="485" mass="52546">MSITEKISVTHLTDKPTEDSAAQVVAGELVNVPAANVALESNVRTVADLDKGFLASIKRHGVLLPVIGYRDESGRIIVRDGQMRVLAALEAGITVPVLVTDRDTTDAKRVTEQLVANEQRTALTAGDRIAAYRQLELAGLSEAAISRETGTKRETVKATLAVAKSEAATQAVTDSALTLDDALILAEFDGDAEAVASLRQVIEDGDTDDLAYYAERIRQDRARRDAVATVTAEWEAKGVPVVGDDTDCESLSNLTDAPDDEADMSARPALDAESHAACAGRAVTFRAWGEPVAVEVCTTPEAHHRRYPSVRSTASTVPATPEEEAEQKEADKAARRELIANNKAWDAADALRREFVRSLFQRKALPKDWTLFTAVTTTRFSFTIRNDVSYGARDLLGLDPDSRGGAQGVAEWVETNPAKAGHVVLAHAVSAFENAADRTWWRYPTAEGKAYLVQLEAWGYRLTDVEKIATGQTITEGDREDTETV</sequence>
<comment type="caution">
    <text evidence="3">The sequence shown here is derived from an EMBL/GenBank/DDBJ whole genome shotgun (WGS) entry which is preliminary data.</text>
</comment>
<feature type="region of interest" description="Disordered" evidence="1">
    <location>
        <begin position="306"/>
        <end position="328"/>
    </location>
</feature>
<protein>
    <recommendedName>
        <fullName evidence="2">ParB-like N-terminal domain-containing protein</fullName>
    </recommendedName>
</protein>
<dbReference type="PANTHER" id="PTHR33375:SF1">
    <property type="entry name" value="CHROMOSOME-PARTITIONING PROTEIN PARB-RELATED"/>
    <property type="match status" value="1"/>
</dbReference>
<dbReference type="Gene3D" id="1.10.10.2830">
    <property type="match status" value="1"/>
</dbReference>
<reference evidence="4" key="1">
    <citation type="journal article" date="2019" name="Int. J. Syst. Evol. Microbiol.">
        <title>The Global Catalogue of Microorganisms (GCM) 10K type strain sequencing project: providing services to taxonomists for standard genome sequencing and annotation.</title>
        <authorList>
            <consortium name="The Broad Institute Genomics Platform"/>
            <consortium name="The Broad Institute Genome Sequencing Center for Infectious Disease"/>
            <person name="Wu L."/>
            <person name="Ma J."/>
        </authorList>
    </citation>
    <scope>NUCLEOTIDE SEQUENCE [LARGE SCALE GENOMIC DNA]</scope>
    <source>
        <strain evidence="4">JCM 18956</strain>
    </source>
</reference>
<feature type="domain" description="ParB-like N-terminal" evidence="2">
    <location>
        <begin position="30"/>
        <end position="118"/>
    </location>
</feature>
<evidence type="ECO:0000313" key="4">
    <source>
        <dbReference type="Proteomes" id="UP001501295"/>
    </source>
</evidence>
<evidence type="ECO:0000256" key="1">
    <source>
        <dbReference type="SAM" id="MobiDB-lite"/>
    </source>
</evidence>
<dbReference type="InterPro" id="IPR050336">
    <property type="entry name" value="Chromosome_partition/occlusion"/>
</dbReference>
<dbReference type="SMART" id="SM00470">
    <property type="entry name" value="ParB"/>
    <property type="match status" value="1"/>
</dbReference>
<name>A0ABP8W6X6_9MICO</name>
<dbReference type="EMBL" id="BAABLM010000007">
    <property type="protein sequence ID" value="GAA4682658.1"/>
    <property type="molecule type" value="Genomic_DNA"/>
</dbReference>
<dbReference type="SUPFAM" id="SSF110849">
    <property type="entry name" value="ParB/Sulfiredoxin"/>
    <property type="match status" value="1"/>
</dbReference>
<dbReference type="InterPro" id="IPR036086">
    <property type="entry name" value="ParB/Sulfiredoxin_sf"/>
</dbReference>
<proteinExistence type="predicted"/>
<organism evidence="3 4">
    <name type="scientific">Frondihabitans cladoniiphilus</name>
    <dbReference type="NCBI Taxonomy" id="715785"/>
    <lineage>
        <taxon>Bacteria</taxon>
        <taxon>Bacillati</taxon>
        <taxon>Actinomycetota</taxon>
        <taxon>Actinomycetes</taxon>
        <taxon>Micrococcales</taxon>
        <taxon>Microbacteriaceae</taxon>
        <taxon>Frondihabitans</taxon>
    </lineage>
</organism>
<keyword evidence="4" id="KW-1185">Reference proteome</keyword>
<dbReference type="PANTHER" id="PTHR33375">
    <property type="entry name" value="CHROMOSOME-PARTITIONING PROTEIN PARB-RELATED"/>
    <property type="match status" value="1"/>
</dbReference>
<dbReference type="SUPFAM" id="SSF109709">
    <property type="entry name" value="KorB DNA-binding domain-like"/>
    <property type="match status" value="1"/>
</dbReference>
<accession>A0ABP8W6X6</accession>
<evidence type="ECO:0000259" key="2">
    <source>
        <dbReference type="SMART" id="SM00470"/>
    </source>
</evidence>
<dbReference type="RefSeq" id="WP_345376757.1">
    <property type="nucleotide sequence ID" value="NZ_BAABLM010000007.1"/>
</dbReference>
<gene>
    <name evidence="3" type="ORF">GCM10025780_30320</name>
</gene>
<evidence type="ECO:0000313" key="3">
    <source>
        <dbReference type="EMBL" id="GAA4682658.1"/>
    </source>
</evidence>